<sequence length="468" mass="49900">MALLTRALSARAGLSWRRAARASGFQLPLLEPAAVTRALSRAMACRQEPQPQGPPPAAGAVASYDYLVIGGGSGGLASARRAAELGARAAVVESHKLGGTCVNVGCVPKKVMWNTAVHSEFMHDHADYGFPSCEGKFNWSHIEIIRGHAAFTSDPKPTIEVSGKKYTAPHILIATGGVPSIPHESQIPGASLGITSDGFFQLEELPSRSVIVGAGYIAVEIAGILSALGSKTSLMIRHDKVKEVKKTSSGLEVSMVTAVPGSLPVMTMIPDVDCLLWAIGRDPNSKGLSLDKLGIQTDDKGHIIVDEFQNTNVKGIYAVGDVCGKALLTPVAIAAGRKLAHRLFEHKEDSKLDYNNIPTVVFSHPPIGTVGLTEDEAIHKYGEENVKIYSTSFTPMYHAVTKRKTKCVMKMVCANKEEKVVGIHMQGLGCDEMLQGFAVAVKMGATKADFDNTVAIHPTSSEELVTLR</sequence>
<feature type="disulfide bond" description="Redox-active" evidence="21">
    <location>
        <begin position="101"/>
        <end position="106"/>
    </location>
</feature>
<keyword evidence="26" id="KW-1185">Reference proteome</keyword>
<name>A0A2K5W9Z6_MACFA</name>
<keyword evidence="10" id="KW-0809">Transit peptide</keyword>
<dbReference type="InterPro" id="IPR023753">
    <property type="entry name" value="FAD/NAD-binding_dom"/>
</dbReference>
<evidence type="ECO:0000256" key="9">
    <source>
        <dbReference type="ARBA" id="ARBA00022857"/>
    </source>
</evidence>
<evidence type="ECO:0000256" key="19">
    <source>
        <dbReference type="PIRSR" id="PIRSR000350-2"/>
    </source>
</evidence>
<dbReference type="PRINTS" id="PR00411">
    <property type="entry name" value="PNDRDTASEI"/>
</dbReference>
<dbReference type="GO" id="GO:0005739">
    <property type="term" value="C:mitochondrion"/>
    <property type="evidence" value="ECO:0007669"/>
    <property type="project" value="UniProtKB-SubCell"/>
</dbReference>
<evidence type="ECO:0000256" key="4">
    <source>
        <dbReference type="ARBA" id="ARBA00011748"/>
    </source>
</evidence>
<feature type="binding site" evidence="20">
    <location>
        <position position="110"/>
    </location>
    <ligand>
        <name>FAD</name>
        <dbReference type="ChEBI" id="CHEBI:57692"/>
    </ligand>
</feature>
<dbReference type="Pfam" id="PF07992">
    <property type="entry name" value="Pyr_redox_2"/>
    <property type="match status" value="1"/>
</dbReference>
<evidence type="ECO:0000256" key="22">
    <source>
        <dbReference type="RuleBase" id="RU003691"/>
    </source>
</evidence>
<dbReference type="VEuPathDB" id="HostDB:ENSMFAG00000003439"/>
<organism evidence="25 26">
    <name type="scientific">Macaca fascicularis</name>
    <name type="common">Crab-eating macaque</name>
    <name type="synonym">Cynomolgus monkey</name>
    <dbReference type="NCBI Taxonomy" id="9541"/>
    <lineage>
        <taxon>Eukaryota</taxon>
        <taxon>Metazoa</taxon>
        <taxon>Chordata</taxon>
        <taxon>Craniata</taxon>
        <taxon>Vertebrata</taxon>
        <taxon>Euteleostomi</taxon>
        <taxon>Mammalia</taxon>
        <taxon>Eutheria</taxon>
        <taxon>Euarchontoglires</taxon>
        <taxon>Primates</taxon>
        <taxon>Haplorrhini</taxon>
        <taxon>Catarrhini</taxon>
        <taxon>Cercopithecidae</taxon>
        <taxon>Cercopithecinae</taxon>
        <taxon>Macaca</taxon>
    </lineage>
</organism>
<dbReference type="STRING" id="9541.ENSMFAP00000033938"/>
<proteinExistence type="inferred from homology"/>
<keyword evidence="6" id="KW-0963">Cytoplasm</keyword>
<evidence type="ECO:0000256" key="6">
    <source>
        <dbReference type="ARBA" id="ARBA00022490"/>
    </source>
</evidence>
<feature type="domain" description="FAD/NAD(P)-binding" evidence="24">
    <location>
        <begin position="64"/>
        <end position="336"/>
    </location>
</feature>
<evidence type="ECO:0000256" key="10">
    <source>
        <dbReference type="ARBA" id="ARBA00022946"/>
    </source>
</evidence>
<comment type="subcellular location">
    <subcellularLocation>
        <location evidence="2">Cytoplasm</location>
    </subcellularLocation>
    <subcellularLocation>
        <location evidence="1">Mitochondrion</location>
    </subcellularLocation>
</comment>
<dbReference type="Ensembl" id="ENSMFAT00000008166.2">
    <property type="protein sequence ID" value="ENSMFAP00000033938.2"/>
    <property type="gene ID" value="ENSMFAG00000003439.2"/>
</dbReference>
<reference evidence="25" key="3">
    <citation type="submission" date="2025-09" db="UniProtKB">
        <authorList>
            <consortium name="Ensembl"/>
        </authorList>
    </citation>
    <scope>IDENTIFICATION</scope>
</reference>
<evidence type="ECO:0000256" key="21">
    <source>
        <dbReference type="PIRSR" id="PIRSR000350-4"/>
    </source>
</evidence>
<dbReference type="AlphaFoldDB" id="A0A2K5W9Z6"/>
<dbReference type="InterPro" id="IPR012999">
    <property type="entry name" value="Pyr_OxRdtase_I_AS"/>
</dbReference>
<comment type="catalytic activity">
    <reaction evidence="16">
        <text>2 glutathione + NADP(+) = glutathione disulfide + NADPH + H(+)</text>
        <dbReference type="Rhea" id="RHEA:11740"/>
        <dbReference type="ChEBI" id="CHEBI:15378"/>
        <dbReference type="ChEBI" id="CHEBI:57783"/>
        <dbReference type="ChEBI" id="CHEBI:57925"/>
        <dbReference type="ChEBI" id="CHEBI:58297"/>
        <dbReference type="ChEBI" id="CHEBI:58349"/>
        <dbReference type="EC" id="1.8.1.7"/>
    </reaction>
</comment>
<keyword evidence="8 20" id="KW-0274">FAD</keyword>
<feature type="binding site" evidence="20">
    <location>
        <position position="321"/>
    </location>
    <ligand>
        <name>FAD</name>
        <dbReference type="ChEBI" id="CHEBI:57692"/>
    </ligand>
</feature>
<evidence type="ECO:0000256" key="5">
    <source>
        <dbReference type="ARBA" id="ARBA00012607"/>
    </source>
</evidence>
<comment type="cofactor">
    <cofactor evidence="20">
        <name>FAD</name>
        <dbReference type="ChEBI" id="CHEBI:57692"/>
    </cofactor>
    <text evidence="20">Binds 1 FAD per subunit.</text>
</comment>
<feature type="domain" description="Pyridine nucleotide-disulphide oxidoreductase dimerisation" evidence="23">
    <location>
        <begin position="357"/>
        <end position="467"/>
    </location>
</feature>
<dbReference type="InterPro" id="IPR046952">
    <property type="entry name" value="GSHR/TRXR-like"/>
</dbReference>
<dbReference type="Bgee" id="ENSMFAG00000003439">
    <property type="expression patterns" value="Expressed in adult mammalian kidney and 13 other cell types or tissues"/>
</dbReference>
<evidence type="ECO:0000256" key="8">
    <source>
        <dbReference type="ARBA" id="ARBA00022827"/>
    </source>
</evidence>
<evidence type="ECO:0000256" key="14">
    <source>
        <dbReference type="ARBA" id="ARBA00023157"/>
    </source>
</evidence>
<evidence type="ECO:0000256" key="12">
    <source>
        <dbReference type="ARBA" id="ARBA00023002"/>
    </source>
</evidence>
<keyword evidence="15 22" id="KW-0676">Redox-active center</keyword>
<dbReference type="GO" id="GO:0004362">
    <property type="term" value="F:glutathione-disulfide reductase (NADPH) activity"/>
    <property type="evidence" value="ECO:0007669"/>
    <property type="project" value="UniProtKB-EC"/>
</dbReference>
<evidence type="ECO:0000256" key="15">
    <source>
        <dbReference type="ARBA" id="ARBA00023284"/>
    </source>
</evidence>
<dbReference type="PANTHER" id="PTHR42737">
    <property type="entry name" value="GLUTATHIONE REDUCTASE"/>
    <property type="match status" value="1"/>
</dbReference>
<comment type="function">
    <text evidence="17">Catalyzes the reduction of glutathione disulfide (GSSG) to reduced glutathione (GSH). Constitutes the major mechanism to maintain a high GSH:GSSG ratio in the cytosol.</text>
</comment>
<keyword evidence="20" id="KW-0520">NAD</keyword>
<dbReference type="InterPro" id="IPR016156">
    <property type="entry name" value="FAD/NAD-linked_Rdtase_dimer_sf"/>
</dbReference>
<dbReference type="Gene3D" id="3.30.390.30">
    <property type="match status" value="1"/>
</dbReference>
<evidence type="ECO:0000256" key="1">
    <source>
        <dbReference type="ARBA" id="ARBA00004173"/>
    </source>
</evidence>
<dbReference type="GO" id="GO:0005829">
    <property type="term" value="C:cytosol"/>
    <property type="evidence" value="ECO:0007669"/>
    <property type="project" value="TreeGrafter"/>
</dbReference>
<comment type="subunit">
    <text evidence="4">Homodimer; disulfide-linked.</text>
</comment>
<evidence type="ECO:0000256" key="3">
    <source>
        <dbReference type="ARBA" id="ARBA00007532"/>
    </source>
</evidence>
<dbReference type="GO" id="GO:0050660">
    <property type="term" value="F:flavin adenine dinucleotide binding"/>
    <property type="evidence" value="ECO:0007669"/>
    <property type="project" value="InterPro"/>
</dbReference>
<evidence type="ECO:0000313" key="26">
    <source>
        <dbReference type="Proteomes" id="UP000233100"/>
    </source>
</evidence>
<keyword evidence="20" id="KW-0547">Nucleotide-binding</keyword>
<reference evidence="25 26" key="1">
    <citation type="submission" date="2013-03" db="EMBL/GenBank/DDBJ databases">
        <authorList>
            <person name="Warren W."/>
            <person name="Wilson R.K."/>
        </authorList>
    </citation>
    <scope>NUCLEOTIDE SEQUENCE</scope>
</reference>
<dbReference type="PIRSF" id="PIRSF000350">
    <property type="entry name" value="Mercury_reductase_MerA"/>
    <property type="match status" value="1"/>
</dbReference>
<evidence type="ECO:0000256" key="17">
    <source>
        <dbReference type="ARBA" id="ARBA00056905"/>
    </source>
</evidence>
<keyword evidence="12 22" id="KW-0560">Oxidoreductase</keyword>
<reference evidence="25" key="2">
    <citation type="submission" date="2025-08" db="UniProtKB">
        <authorList>
            <consortium name="Ensembl"/>
        </authorList>
    </citation>
    <scope>IDENTIFICATION</scope>
</reference>
<dbReference type="PRINTS" id="PR00368">
    <property type="entry name" value="FADPNR"/>
</dbReference>
<dbReference type="FunFam" id="3.30.390.30:FF:000003">
    <property type="entry name" value="Glutathione reductase"/>
    <property type="match status" value="1"/>
</dbReference>
<dbReference type="PROSITE" id="PS00076">
    <property type="entry name" value="PYRIDINE_REDOX_1"/>
    <property type="match status" value="1"/>
</dbReference>
<protein>
    <recommendedName>
        <fullName evidence="18">Glutathione reductase, mitochondrial</fullName>
        <ecNumber evidence="5">1.8.1.7</ecNumber>
    </recommendedName>
</protein>
<dbReference type="Proteomes" id="UP000233100">
    <property type="component" value="Chromosome 8"/>
</dbReference>
<evidence type="ECO:0000256" key="2">
    <source>
        <dbReference type="ARBA" id="ARBA00004496"/>
    </source>
</evidence>
<evidence type="ECO:0000256" key="18">
    <source>
        <dbReference type="ARBA" id="ARBA00074335"/>
    </source>
</evidence>
<dbReference type="InterPro" id="IPR004099">
    <property type="entry name" value="Pyr_nucl-diS_OxRdtase_dimer"/>
</dbReference>
<evidence type="ECO:0000256" key="16">
    <source>
        <dbReference type="ARBA" id="ARBA00049142"/>
    </source>
</evidence>
<evidence type="ECO:0000259" key="23">
    <source>
        <dbReference type="Pfam" id="PF02852"/>
    </source>
</evidence>
<dbReference type="GO" id="GO:0034599">
    <property type="term" value="P:cellular response to oxidative stress"/>
    <property type="evidence" value="ECO:0007669"/>
    <property type="project" value="TreeGrafter"/>
</dbReference>
<keyword evidence="9" id="KW-0521">NADP</keyword>
<dbReference type="InterPro" id="IPR001100">
    <property type="entry name" value="Pyr_nuc-diS_OxRdtase"/>
</dbReference>
<dbReference type="GeneTree" id="ENSGT00940000156986"/>
<evidence type="ECO:0000256" key="20">
    <source>
        <dbReference type="PIRSR" id="PIRSR000350-3"/>
    </source>
</evidence>
<comment type="similarity">
    <text evidence="3 22">Belongs to the class-I pyridine nucleotide-disulfide oxidoreductase family.</text>
</comment>
<dbReference type="PANTHER" id="PTHR42737:SF5">
    <property type="entry name" value="GLUTATHIONE REDUCTASE, MITOCHONDRIAL"/>
    <property type="match status" value="1"/>
</dbReference>
<keyword evidence="14" id="KW-1015">Disulfide bond</keyword>
<dbReference type="SUPFAM" id="SSF55424">
    <property type="entry name" value="FAD/NAD-linked reductases, dimerisation (C-terminal) domain"/>
    <property type="match status" value="1"/>
</dbReference>
<evidence type="ECO:0000259" key="24">
    <source>
        <dbReference type="Pfam" id="PF07992"/>
    </source>
</evidence>
<dbReference type="FunFam" id="3.50.50.60:FF:000671">
    <property type="entry name" value="Thioredoxin reductase 2, tandem duplicate 1"/>
    <property type="match status" value="1"/>
</dbReference>
<feature type="binding site" evidence="20">
    <location>
        <begin position="213"/>
        <end position="220"/>
    </location>
    <ligand>
        <name>NAD(+)</name>
        <dbReference type="ChEBI" id="CHEBI:57540"/>
    </ligand>
</feature>
<evidence type="ECO:0000256" key="13">
    <source>
        <dbReference type="ARBA" id="ARBA00023128"/>
    </source>
</evidence>
<dbReference type="FunFam" id="3.50.50.60:FF:000484">
    <property type="entry name" value="Glutathione reductase, mitochondrial"/>
    <property type="match status" value="1"/>
</dbReference>
<gene>
    <name evidence="25" type="primary">GSR</name>
</gene>
<dbReference type="Gene3D" id="3.50.50.60">
    <property type="entry name" value="FAD/NAD(P)-binding domain"/>
    <property type="match status" value="5"/>
</dbReference>
<keyword evidence="11" id="KW-0007">Acetylation</keyword>
<keyword evidence="13" id="KW-0496">Mitochondrion</keyword>
<dbReference type="GO" id="GO:0006749">
    <property type="term" value="P:glutathione metabolic process"/>
    <property type="evidence" value="ECO:0007669"/>
    <property type="project" value="TreeGrafter"/>
</dbReference>
<dbReference type="SUPFAM" id="SSF51905">
    <property type="entry name" value="FAD/NAD(P)-binding domain"/>
    <property type="match status" value="1"/>
</dbReference>
<accession>A0A2K5W9Z6</accession>
<evidence type="ECO:0000256" key="11">
    <source>
        <dbReference type="ARBA" id="ARBA00022990"/>
    </source>
</evidence>
<dbReference type="InterPro" id="IPR036188">
    <property type="entry name" value="FAD/NAD-bd_sf"/>
</dbReference>
<evidence type="ECO:0000313" key="25">
    <source>
        <dbReference type="Ensembl" id="ENSMFAP00000033938.2"/>
    </source>
</evidence>
<dbReference type="EC" id="1.8.1.7" evidence="5"/>
<dbReference type="Pfam" id="PF02852">
    <property type="entry name" value="Pyr_redox_dim"/>
    <property type="match status" value="1"/>
</dbReference>
<feature type="active site" description="Proton acceptor" evidence="19">
    <location>
        <position position="457"/>
    </location>
</feature>
<dbReference type="GO" id="GO:0045454">
    <property type="term" value="P:cell redox homeostasis"/>
    <property type="evidence" value="ECO:0007669"/>
    <property type="project" value="InterPro"/>
</dbReference>
<feature type="binding site" evidence="20">
    <location>
        <position position="280"/>
    </location>
    <ligand>
        <name>NAD(+)</name>
        <dbReference type="ChEBI" id="CHEBI:57540"/>
    </ligand>
</feature>
<keyword evidence="7 22" id="KW-0285">Flavoprotein</keyword>
<evidence type="ECO:0000256" key="7">
    <source>
        <dbReference type="ARBA" id="ARBA00022630"/>
    </source>
</evidence>